<evidence type="ECO:0000256" key="1">
    <source>
        <dbReference type="ARBA" id="ARBA00009919"/>
    </source>
</evidence>
<dbReference type="AlphaFoldDB" id="A0A518ATD3"/>
<dbReference type="Gene3D" id="3.40.50.720">
    <property type="entry name" value="NAD(P)-binding Rossmann-like Domain"/>
    <property type="match status" value="1"/>
</dbReference>
<reference evidence="3 4" key="1">
    <citation type="submission" date="2019-02" db="EMBL/GenBank/DDBJ databases">
        <title>Deep-cultivation of Planctomycetes and their phenomic and genomic characterization uncovers novel biology.</title>
        <authorList>
            <person name="Wiegand S."/>
            <person name="Jogler M."/>
            <person name="Boedeker C."/>
            <person name="Pinto D."/>
            <person name="Vollmers J."/>
            <person name="Rivas-Marin E."/>
            <person name="Kohn T."/>
            <person name="Peeters S.H."/>
            <person name="Heuer A."/>
            <person name="Rast P."/>
            <person name="Oberbeckmann S."/>
            <person name="Bunk B."/>
            <person name="Jeske O."/>
            <person name="Meyerdierks A."/>
            <person name="Storesund J.E."/>
            <person name="Kallscheuer N."/>
            <person name="Luecker S."/>
            <person name="Lage O.M."/>
            <person name="Pohl T."/>
            <person name="Merkel B.J."/>
            <person name="Hornburger P."/>
            <person name="Mueller R.-W."/>
            <person name="Bruemmer F."/>
            <person name="Labrenz M."/>
            <person name="Spormann A.M."/>
            <person name="Op den Camp H."/>
            <person name="Overmann J."/>
            <person name="Amann R."/>
            <person name="Jetten M.S.M."/>
            <person name="Mascher T."/>
            <person name="Medema M.H."/>
            <person name="Devos D.P."/>
            <person name="Kaster A.-K."/>
            <person name="Ovreas L."/>
            <person name="Rohde M."/>
            <person name="Galperin M.Y."/>
            <person name="Jogler C."/>
        </authorList>
    </citation>
    <scope>NUCLEOTIDE SEQUENCE [LARGE SCALE GENOMIC DNA]</scope>
    <source>
        <strain evidence="3 4">Pan181</strain>
    </source>
</reference>
<dbReference type="OrthoDB" id="9804286at2"/>
<keyword evidence="3" id="KW-0808">Transferase</keyword>
<dbReference type="SUPFAM" id="SSF69572">
    <property type="entry name" value="Activating enzymes of the ubiquitin-like proteins"/>
    <property type="match status" value="1"/>
</dbReference>
<keyword evidence="3" id="KW-0548">Nucleotidyltransferase</keyword>
<organism evidence="3 4">
    <name type="scientific">Aeoliella mucimassa</name>
    <dbReference type="NCBI Taxonomy" id="2527972"/>
    <lineage>
        <taxon>Bacteria</taxon>
        <taxon>Pseudomonadati</taxon>
        <taxon>Planctomycetota</taxon>
        <taxon>Planctomycetia</taxon>
        <taxon>Pirellulales</taxon>
        <taxon>Lacipirellulaceae</taxon>
        <taxon>Aeoliella</taxon>
    </lineage>
</organism>
<gene>
    <name evidence="3" type="primary">moeZ_2</name>
    <name evidence="3" type="ORF">Pan181_42180</name>
</gene>
<evidence type="ECO:0000313" key="4">
    <source>
        <dbReference type="Proteomes" id="UP000315750"/>
    </source>
</evidence>
<feature type="domain" description="THIF-type NAD/FAD binding fold" evidence="2">
    <location>
        <begin position="8"/>
        <end position="239"/>
    </location>
</feature>
<proteinExistence type="inferred from homology"/>
<dbReference type="GO" id="GO:0008641">
    <property type="term" value="F:ubiquitin-like modifier activating enzyme activity"/>
    <property type="evidence" value="ECO:0007669"/>
    <property type="project" value="InterPro"/>
</dbReference>
<name>A0A518ATD3_9BACT</name>
<dbReference type="PANTHER" id="PTHR10953">
    <property type="entry name" value="UBIQUITIN-ACTIVATING ENZYME E1"/>
    <property type="match status" value="1"/>
</dbReference>
<dbReference type="InterPro" id="IPR000594">
    <property type="entry name" value="ThiF_NAD_FAD-bd"/>
</dbReference>
<comment type="similarity">
    <text evidence="1">Belongs to the HesA/MoeB/ThiF family.</text>
</comment>
<evidence type="ECO:0000313" key="3">
    <source>
        <dbReference type="EMBL" id="QDU57993.1"/>
    </source>
</evidence>
<accession>A0A518ATD3</accession>
<dbReference type="GO" id="GO:0008146">
    <property type="term" value="F:sulfotransferase activity"/>
    <property type="evidence" value="ECO:0007669"/>
    <property type="project" value="TreeGrafter"/>
</dbReference>
<evidence type="ECO:0000259" key="2">
    <source>
        <dbReference type="Pfam" id="PF00899"/>
    </source>
</evidence>
<dbReference type="KEGG" id="amuc:Pan181_42180"/>
<dbReference type="InterPro" id="IPR035985">
    <property type="entry name" value="Ubiquitin-activating_enz"/>
</dbReference>
<dbReference type="Proteomes" id="UP000315750">
    <property type="component" value="Chromosome"/>
</dbReference>
<dbReference type="CDD" id="cd00757">
    <property type="entry name" value="ThiF_MoeB_HesA_family"/>
    <property type="match status" value="1"/>
</dbReference>
<sequence length="344" mass="37010">MPEPLDRYSKQMRFAPLGREGQVKLGSARVLVVGCGALGSSLADTLVRAGVGHVRIVDRDFLELSNLQRQVLYDEHDVASGLPKAIAAANKLGAINSQVVVEPFVEDVTYKNIDRLADDCDVIVDGTDNFEVRFLLNDYSLSANKPWVYGGVIGAEGQSMTILPGETACLACLLPEPPPPGVTPTCDTAGVLGPAVSMVAAIQSAEVLKLLSGNRHAINRKLTIVDLWQNTLRQVSLEKLHAAGDCRACGQRDFAWLEGRRGSTTAVLCGRNAVQLRPDSPQQLNLEALADQLESVADVLCNPYLLRAETGRFTLTLFPDGRAIIAGTDDVAEARTFFAQMIGN</sequence>
<dbReference type="RefSeq" id="WP_145249489.1">
    <property type="nucleotide sequence ID" value="NZ_CP036278.1"/>
</dbReference>
<dbReference type="GO" id="GO:0005829">
    <property type="term" value="C:cytosol"/>
    <property type="evidence" value="ECO:0007669"/>
    <property type="project" value="TreeGrafter"/>
</dbReference>
<keyword evidence="4" id="KW-1185">Reference proteome</keyword>
<dbReference type="EMBL" id="CP036278">
    <property type="protein sequence ID" value="QDU57993.1"/>
    <property type="molecule type" value="Genomic_DNA"/>
</dbReference>
<dbReference type="FunFam" id="3.40.50.720:FF:000080">
    <property type="entry name" value="Thiazole biosynthesis adenylyltransferase ThiF"/>
    <property type="match status" value="1"/>
</dbReference>
<dbReference type="Pfam" id="PF00899">
    <property type="entry name" value="ThiF"/>
    <property type="match status" value="1"/>
</dbReference>
<dbReference type="GO" id="GO:0016779">
    <property type="term" value="F:nucleotidyltransferase activity"/>
    <property type="evidence" value="ECO:0007669"/>
    <property type="project" value="UniProtKB-KW"/>
</dbReference>
<protein>
    <submittedName>
        <fullName evidence="3">Putative adenylyltransferase/sulfurtransferase MoeZ</fullName>
    </submittedName>
</protein>
<dbReference type="PANTHER" id="PTHR10953:SF102">
    <property type="entry name" value="ADENYLYLTRANSFERASE AND SULFURTRANSFERASE MOCS3"/>
    <property type="match status" value="1"/>
</dbReference>
<dbReference type="GO" id="GO:0004792">
    <property type="term" value="F:thiosulfate-cyanide sulfurtransferase activity"/>
    <property type="evidence" value="ECO:0007669"/>
    <property type="project" value="TreeGrafter"/>
</dbReference>
<dbReference type="InterPro" id="IPR045886">
    <property type="entry name" value="ThiF/MoeB/HesA"/>
</dbReference>